<reference evidence="2 3" key="1">
    <citation type="submission" date="2020-07" db="EMBL/GenBank/DDBJ databases">
        <title>Above-ground endophytic microbial communities from plants in different locations in the United States.</title>
        <authorList>
            <person name="Frank C."/>
        </authorList>
    </citation>
    <scope>NUCLEOTIDE SEQUENCE [LARGE SCALE GENOMIC DNA]</scope>
    <source>
        <strain evidence="2 3">WPL5_2</strain>
    </source>
</reference>
<gene>
    <name evidence="2" type="ORF">FHW23_002678</name>
</gene>
<dbReference type="EMBL" id="JACGXP010000004">
    <property type="protein sequence ID" value="MBA8991409.1"/>
    <property type="molecule type" value="Genomic_DNA"/>
</dbReference>
<feature type="chain" id="PRO_5044025580" description="Ig-like domain-containing protein" evidence="1">
    <location>
        <begin position="33"/>
        <end position="213"/>
    </location>
</feature>
<accession>A0AAW3T8D3</accession>
<feature type="signal peptide" evidence="1">
    <location>
        <begin position="1"/>
        <end position="32"/>
    </location>
</feature>
<dbReference type="AlphaFoldDB" id="A0AAW3T8D3"/>
<evidence type="ECO:0000313" key="2">
    <source>
        <dbReference type="EMBL" id="MBA8991409.1"/>
    </source>
</evidence>
<evidence type="ECO:0008006" key="4">
    <source>
        <dbReference type="Google" id="ProtNLM"/>
    </source>
</evidence>
<evidence type="ECO:0000256" key="1">
    <source>
        <dbReference type="SAM" id="SignalP"/>
    </source>
</evidence>
<dbReference type="Proteomes" id="UP000590225">
    <property type="component" value="Unassembled WGS sequence"/>
</dbReference>
<keyword evidence="1" id="KW-0732">Signal</keyword>
<protein>
    <recommendedName>
        <fullName evidence="4">Ig-like domain-containing protein</fullName>
    </recommendedName>
</protein>
<organism evidence="2 3">
    <name type="scientific">Curtobacterium pusillum</name>
    <dbReference type="NCBI Taxonomy" id="69373"/>
    <lineage>
        <taxon>Bacteria</taxon>
        <taxon>Bacillati</taxon>
        <taxon>Actinomycetota</taxon>
        <taxon>Actinomycetes</taxon>
        <taxon>Micrococcales</taxon>
        <taxon>Microbacteriaceae</taxon>
        <taxon>Curtobacterium</taxon>
    </lineage>
</organism>
<proteinExistence type="predicted"/>
<evidence type="ECO:0000313" key="3">
    <source>
        <dbReference type="Proteomes" id="UP000590225"/>
    </source>
</evidence>
<dbReference type="RefSeq" id="WP_182516542.1">
    <property type="nucleotide sequence ID" value="NZ_JACGXP010000004.1"/>
</dbReference>
<comment type="caution">
    <text evidence="2">The sequence shown here is derived from an EMBL/GenBank/DDBJ whole genome shotgun (WGS) entry which is preliminary data.</text>
</comment>
<sequence>MYRFRWRQVLAAAAVTATAALATMTGYSAATAAQPQQQLVWSGTNLWQNVGSESKSIAKCDRDMVMVGRSHDGDENGPSAVRCTFLRTSSGRGGPIVRTSGTTKSEWIKESSGRAFTCPTNSVMSLRLHVNDENGDTQYRCQSLELFRGDDEKEHPVITSDVVWSGSVKEANSSYTCPENKVLVGREHTGDENGSTRYQCAALQVAATGGASR</sequence>
<name>A0AAW3T8D3_9MICO</name>